<name>A0ABV6P8Z0_9MICC</name>
<feature type="compositionally biased region" description="Basic and acidic residues" evidence="1">
    <location>
        <begin position="235"/>
        <end position="249"/>
    </location>
</feature>
<accession>A0ABV6P8Z0</accession>
<dbReference type="Proteomes" id="UP001589862">
    <property type="component" value="Unassembled WGS sequence"/>
</dbReference>
<dbReference type="PROSITE" id="PS51257">
    <property type="entry name" value="PROKAR_LIPOPROTEIN"/>
    <property type="match status" value="1"/>
</dbReference>
<feature type="chain" id="PRO_5045769515" evidence="2">
    <location>
        <begin position="30"/>
        <end position="270"/>
    </location>
</feature>
<keyword evidence="2" id="KW-0732">Signal</keyword>
<reference evidence="3 4" key="1">
    <citation type="submission" date="2024-09" db="EMBL/GenBank/DDBJ databases">
        <authorList>
            <person name="Sun Q."/>
            <person name="Mori K."/>
        </authorList>
    </citation>
    <scope>NUCLEOTIDE SEQUENCE [LARGE SCALE GENOMIC DNA]</scope>
    <source>
        <strain evidence="3 4">NCAIM B.02604</strain>
    </source>
</reference>
<proteinExistence type="predicted"/>
<keyword evidence="4" id="KW-1185">Reference proteome</keyword>
<feature type="region of interest" description="Disordered" evidence="1">
    <location>
        <begin position="219"/>
        <end position="249"/>
    </location>
</feature>
<evidence type="ECO:0000256" key="1">
    <source>
        <dbReference type="SAM" id="MobiDB-lite"/>
    </source>
</evidence>
<dbReference type="RefSeq" id="WP_377458280.1">
    <property type="nucleotide sequence ID" value="NZ_JBHLUB010000020.1"/>
</dbReference>
<comment type="caution">
    <text evidence="3">The sequence shown here is derived from an EMBL/GenBank/DDBJ whole genome shotgun (WGS) entry which is preliminary data.</text>
</comment>
<feature type="compositionally biased region" description="Polar residues" evidence="1">
    <location>
        <begin position="224"/>
        <end position="234"/>
    </location>
</feature>
<feature type="region of interest" description="Disordered" evidence="1">
    <location>
        <begin position="28"/>
        <end position="113"/>
    </location>
</feature>
<feature type="compositionally biased region" description="Low complexity" evidence="1">
    <location>
        <begin position="54"/>
        <end position="66"/>
    </location>
</feature>
<evidence type="ECO:0000256" key="2">
    <source>
        <dbReference type="SAM" id="SignalP"/>
    </source>
</evidence>
<gene>
    <name evidence="3" type="ORF">ACFFFR_04200</name>
</gene>
<feature type="compositionally biased region" description="Polar residues" evidence="1">
    <location>
        <begin position="28"/>
        <end position="48"/>
    </location>
</feature>
<dbReference type="EMBL" id="JBHLUB010000020">
    <property type="protein sequence ID" value="MFC0581590.1"/>
    <property type="molecule type" value="Genomic_DNA"/>
</dbReference>
<sequence length="270" mass="28503">MKNLKTANGKKILATSFAAALLFATGCQANGTNGDASPQTTEQQTVTESAPVVTETATENAETAANDQDGTDQSGDAGSEQGEPVSTSNGGYTITPVGEWEANLKQIDDPQQEGYDPVEDIELAHPAGSGAVSTGVITSGDVAPPEDVENLNSTRLEELDDPNNEDAGETYLIEQIIKPQPAEDGQEEPYRWHAAIVTKGEGQESEFDATMYSNSRLPSGAFISVSSKPDTTGDASKEEAENFAKSGARDDAIEMLKTLKVEQQGENSNQ</sequence>
<evidence type="ECO:0000313" key="4">
    <source>
        <dbReference type="Proteomes" id="UP001589862"/>
    </source>
</evidence>
<feature type="signal peptide" evidence="2">
    <location>
        <begin position="1"/>
        <end position="29"/>
    </location>
</feature>
<evidence type="ECO:0000313" key="3">
    <source>
        <dbReference type="EMBL" id="MFC0581590.1"/>
    </source>
</evidence>
<protein>
    <submittedName>
        <fullName evidence="3">Uncharacterized protein</fullName>
    </submittedName>
</protein>
<organism evidence="3 4">
    <name type="scientific">Micrococcoides hystricis</name>
    <dbReference type="NCBI Taxonomy" id="1572761"/>
    <lineage>
        <taxon>Bacteria</taxon>
        <taxon>Bacillati</taxon>
        <taxon>Actinomycetota</taxon>
        <taxon>Actinomycetes</taxon>
        <taxon>Micrococcales</taxon>
        <taxon>Micrococcaceae</taxon>
        <taxon>Micrococcoides</taxon>
    </lineage>
</organism>